<organism evidence="2 3">
    <name type="scientific">Spinacia oleracea</name>
    <name type="common">Spinach</name>
    <dbReference type="NCBI Taxonomy" id="3562"/>
    <lineage>
        <taxon>Eukaryota</taxon>
        <taxon>Viridiplantae</taxon>
        <taxon>Streptophyta</taxon>
        <taxon>Embryophyta</taxon>
        <taxon>Tracheophyta</taxon>
        <taxon>Spermatophyta</taxon>
        <taxon>Magnoliopsida</taxon>
        <taxon>eudicotyledons</taxon>
        <taxon>Gunneridae</taxon>
        <taxon>Pentapetalae</taxon>
        <taxon>Caryophyllales</taxon>
        <taxon>Chenopodiaceae</taxon>
        <taxon>Chenopodioideae</taxon>
        <taxon>Anserineae</taxon>
        <taxon>Spinacia</taxon>
    </lineage>
</organism>
<evidence type="ECO:0000313" key="3">
    <source>
        <dbReference type="RefSeq" id="XP_056695400.1"/>
    </source>
</evidence>
<dbReference type="InterPro" id="IPR025558">
    <property type="entry name" value="DUF4283"/>
</dbReference>
<protein>
    <recommendedName>
        <fullName evidence="1">DUF4283 domain-containing protein</fullName>
    </recommendedName>
</protein>
<feature type="domain" description="DUF4283" evidence="1">
    <location>
        <begin position="6"/>
        <end position="50"/>
    </location>
</feature>
<gene>
    <name evidence="3" type="primary">LOC130469902</name>
</gene>
<dbReference type="PANTHER" id="PTHR31286">
    <property type="entry name" value="GLYCINE-RICH CELL WALL STRUCTURAL PROTEIN 1.8-LIKE"/>
    <property type="match status" value="1"/>
</dbReference>
<reference evidence="2" key="1">
    <citation type="journal article" date="2021" name="Nat. Commun.">
        <title>Genomic analyses provide insights into spinach domestication and the genetic basis of agronomic traits.</title>
        <authorList>
            <person name="Cai X."/>
            <person name="Sun X."/>
            <person name="Xu C."/>
            <person name="Sun H."/>
            <person name="Wang X."/>
            <person name="Ge C."/>
            <person name="Zhang Z."/>
            <person name="Wang Q."/>
            <person name="Fei Z."/>
            <person name="Jiao C."/>
            <person name="Wang Q."/>
        </authorList>
    </citation>
    <scope>NUCLEOTIDE SEQUENCE [LARGE SCALE GENOMIC DNA]</scope>
    <source>
        <strain evidence="2">cv. Varoflay</strain>
    </source>
</reference>
<dbReference type="Pfam" id="PF14111">
    <property type="entry name" value="DUF4283"/>
    <property type="match status" value="1"/>
</dbReference>
<name>A0ABM3RIG0_SPIOL</name>
<dbReference type="Proteomes" id="UP000813463">
    <property type="component" value="Chromosome 3"/>
</dbReference>
<sequence length="178" mass="20232">MGVDEVALVGKGIFLVRFTTMENCAKILQGGTQFFDSKPLILKPWSPDINYAKEDVKTLPIWIKLSDLDVKYWGDKSMFKIAGQVGTPIKVDQATMHRDKLMFTKILVDVKIDQHFPSVIQFVNEKGVIVDQKVTYDWLPHSCTNYKGIGHKAEVCKQAKKQPKTKKIWVQKVAPHST</sequence>
<proteinExistence type="predicted"/>
<dbReference type="InterPro" id="IPR040256">
    <property type="entry name" value="At4g02000-like"/>
</dbReference>
<evidence type="ECO:0000313" key="2">
    <source>
        <dbReference type="Proteomes" id="UP000813463"/>
    </source>
</evidence>
<evidence type="ECO:0000259" key="1">
    <source>
        <dbReference type="Pfam" id="PF14111"/>
    </source>
</evidence>
<keyword evidence="2" id="KW-1185">Reference proteome</keyword>
<reference evidence="3" key="2">
    <citation type="submission" date="2025-08" db="UniProtKB">
        <authorList>
            <consortium name="RefSeq"/>
        </authorList>
    </citation>
    <scope>IDENTIFICATION</scope>
    <source>
        <tissue evidence="3">Leaf</tissue>
    </source>
</reference>
<dbReference type="PANTHER" id="PTHR31286:SF165">
    <property type="entry name" value="DUF4283 DOMAIN-CONTAINING PROTEIN"/>
    <property type="match status" value="1"/>
</dbReference>
<dbReference type="RefSeq" id="XP_056695400.1">
    <property type="nucleotide sequence ID" value="XM_056839422.1"/>
</dbReference>
<dbReference type="GeneID" id="130469902"/>
<accession>A0ABM3RIG0</accession>